<comment type="caution">
    <text evidence="12">The sequence shown here is derived from an EMBL/GenBank/DDBJ whole genome shotgun (WGS) entry which is preliminary data.</text>
</comment>
<name>A0A419PI31_CLOSI</name>
<protein>
    <submittedName>
        <fullName evidence="12">Uncharacterized protein</fullName>
    </submittedName>
</protein>
<keyword evidence="7 9" id="KW-0371">Homeobox</keyword>
<dbReference type="Gene3D" id="1.10.10.60">
    <property type="entry name" value="Homeodomain-like"/>
    <property type="match status" value="1"/>
</dbReference>
<reference evidence="12 13" key="1">
    <citation type="journal article" date="2018" name="Biotechnol. Adv.">
        <title>Improved genomic resources and new bioinformatic workflow for the carcinogenic parasite Clonorchis sinensis: Biotechnological implications.</title>
        <authorList>
            <person name="Wang D."/>
            <person name="Korhonen P.K."/>
            <person name="Gasser R.B."/>
            <person name="Young N.D."/>
        </authorList>
    </citation>
    <scope>NUCLEOTIDE SEQUENCE [LARGE SCALE GENOMIC DNA]</scope>
    <source>
        <strain evidence="12">Cs-k2</strain>
    </source>
</reference>
<dbReference type="SUPFAM" id="SSF46689">
    <property type="entry name" value="Homeodomain-like"/>
    <property type="match status" value="1"/>
</dbReference>
<dbReference type="InterPro" id="IPR001356">
    <property type="entry name" value="HD"/>
</dbReference>
<evidence type="ECO:0000256" key="8">
    <source>
        <dbReference type="ARBA" id="ARBA00023242"/>
    </source>
</evidence>
<evidence type="ECO:0000256" key="9">
    <source>
        <dbReference type="PROSITE-ProRule" id="PRU00108"/>
    </source>
</evidence>
<dbReference type="InParanoid" id="A0A419PI31"/>
<reference evidence="12 13" key="2">
    <citation type="journal article" date="2021" name="Genomics">
        <title>High-quality reference genome for Clonorchis sinensis.</title>
        <authorList>
            <person name="Young N.D."/>
            <person name="Stroehlein A.J."/>
            <person name="Kinkar L."/>
            <person name="Wang T."/>
            <person name="Sohn W.M."/>
            <person name="Chang B.C.H."/>
            <person name="Kaur P."/>
            <person name="Weisz D."/>
            <person name="Dudchenko O."/>
            <person name="Aiden E.L."/>
            <person name="Korhonen P.K."/>
            <person name="Gasser R.B."/>
        </authorList>
    </citation>
    <scope>NUCLEOTIDE SEQUENCE [LARGE SCALE GENOMIC DNA]</scope>
    <source>
        <strain evidence="12">Cs-k2</strain>
    </source>
</reference>
<comment type="subcellular location">
    <subcellularLocation>
        <location evidence="1 9 10">Nucleus</location>
    </subcellularLocation>
</comment>
<feature type="region of interest" description="Disordered" evidence="11">
    <location>
        <begin position="287"/>
        <end position="310"/>
    </location>
</feature>
<dbReference type="Proteomes" id="UP000286415">
    <property type="component" value="Unassembled WGS sequence"/>
</dbReference>
<feature type="DNA-binding region" description="Homeobox" evidence="9">
    <location>
        <begin position="308"/>
        <end position="367"/>
    </location>
</feature>
<dbReference type="InterPro" id="IPR047169">
    <property type="entry name" value="ISL1/2-like"/>
</dbReference>
<evidence type="ECO:0000256" key="5">
    <source>
        <dbReference type="ARBA" id="ARBA00023038"/>
    </source>
</evidence>
<gene>
    <name evidence="12" type="ORF">CSKR_111572</name>
</gene>
<keyword evidence="2" id="KW-0479">Metal-binding</keyword>
<evidence type="ECO:0000313" key="12">
    <source>
        <dbReference type="EMBL" id="KAG5453644.1"/>
    </source>
</evidence>
<dbReference type="GO" id="GO:0003677">
    <property type="term" value="F:DNA binding"/>
    <property type="evidence" value="ECO:0007669"/>
    <property type="project" value="UniProtKB-UniRule"/>
</dbReference>
<keyword evidence="4" id="KW-0862">Zinc</keyword>
<feature type="region of interest" description="Disordered" evidence="11">
    <location>
        <begin position="198"/>
        <end position="226"/>
    </location>
</feature>
<dbReference type="PROSITE" id="PS00027">
    <property type="entry name" value="HOMEOBOX_1"/>
    <property type="match status" value="1"/>
</dbReference>
<evidence type="ECO:0000256" key="6">
    <source>
        <dbReference type="ARBA" id="ARBA00023125"/>
    </source>
</evidence>
<dbReference type="Gene3D" id="2.10.110.10">
    <property type="entry name" value="Cysteine Rich Protein"/>
    <property type="match status" value="1"/>
</dbReference>
<dbReference type="PANTHER" id="PTHR24204:SF8">
    <property type="entry name" value="TAILUP, ISOFORM A"/>
    <property type="match status" value="1"/>
</dbReference>
<dbReference type="STRING" id="79923.A0A419PI31"/>
<dbReference type="GO" id="GO:0005634">
    <property type="term" value="C:nucleus"/>
    <property type="evidence" value="ECO:0007669"/>
    <property type="project" value="UniProtKB-SubCell"/>
</dbReference>
<dbReference type="Pfam" id="PF00046">
    <property type="entry name" value="Homeodomain"/>
    <property type="match status" value="1"/>
</dbReference>
<keyword evidence="13" id="KW-1185">Reference proteome</keyword>
<evidence type="ECO:0000256" key="3">
    <source>
        <dbReference type="ARBA" id="ARBA00022737"/>
    </source>
</evidence>
<keyword evidence="5" id="KW-0440">LIM domain</keyword>
<dbReference type="EMBL" id="NIRI02000010">
    <property type="protein sequence ID" value="KAG5453644.1"/>
    <property type="molecule type" value="Genomic_DNA"/>
</dbReference>
<evidence type="ECO:0000256" key="1">
    <source>
        <dbReference type="ARBA" id="ARBA00004123"/>
    </source>
</evidence>
<evidence type="ECO:0000256" key="7">
    <source>
        <dbReference type="ARBA" id="ARBA00023155"/>
    </source>
</evidence>
<dbReference type="InterPro" id="IPR009057">
    <property type="entry name" value="Homeodomain-like_sf"/>
</dbReference>
<dbReference type="GO" id="GO:0007409">
    <property type="term" value="P:axonogenesis"/>
    <property type="evidence" value="ECO:0007669"/>
    <property type="project" value="TreeGrafter"/>
</dbReference>
<evidence type="ECO:0000256" key="2">
    <source>
        <dbReference type="ARBA" id="ARBA00022723"/>
    </source>
</evidence>
<proteinExistence type="predicted"/>
<keyword evidence="6 9" id="KW-0238">DNA-binding</keyword>
<dbReference type="SMART" id="SM00389">
    <property type="entry name" value="HOX"/>
    <property type="match status" value="1"/>
</dbReference>
<dbReference type="Pfam" id="PF00412">
    <property type="entry name" value="LIM"/>
    <property type="match status" value="1"/>
</dbReference>
<dbReference type="InterPro" id="IPR001781">
    <property type="entry name" value="Znf_LIM"/>
</dbReference>
<dbReference type="OrthoDB" id="125004at2759"/>
<sequence length="712" mass="75887">MVFRVRSRAFHLDCFRCAICERLIQPGEEIAFEADRVCCLSHIQTHGPGVKPQPTKEPAMITFDQTIKFEMEDALRSKELRPGKRPLEIGTTSDCATLNAYIPSSPPVVRRNQALLPSLLLNRSDHLKSAEVVELDEGAVYEDLCTVSEERRKKPTDRLPKFNETEFPDAFCPSSPSCRPNSSGSSLGVAIRDADSPLTASSELSHDDEGSLLGLTNMSHGQGESGLNSLNGPGTLVAGGGTPLSHGYGSTPVGICGGSRTGSGSSSSGTSVTGGCGDEVVHSVSVTRVGGLRNGKSGGSKRSKDQKTTRVRTVLNEKQLHTLRTCYAANPRPDALMKEQLVEMTSLSPRVIRVWFQNKRCKDKKRQILLKQMEQHQQNGGRPGHLHGISMIASSPVRNDPNMLCSSTGIDVQQVLGPYWKSPPSSEHPPRTGIHCSVFKPSSPYAHPIQSKLNRSASPCLSAMMNAHGLNGPGNETPVCYPTNLSALGNLMTSFASAASGSNVSPVSNTSFTSTVQSPTHADRSRFGLMAPQAGTPVLPPGFPEDQHSQPPIAAFQQLVSNFDTTDSPTVHIPGGSILPNPVCFSNNEFPKAPSLPTQSMSCDNVLFSSLTSQLQPNLSIPPSSRIEVTGLDNLPCPSATPSSVGFSNLNNIPLFNAPPLAAATLPPLSPNTVTLNMLSSSPQQTTHYAMGSYLHGQVGLITSSSRASLST</sequence>
<dbReference type="GO" id="GO:0000981">
    <property type="term" value="F:DNA-binding transcription factor activity, RNA polymerase II-specific"/>
    <property type="evidence" value="ECO:0007669"/>
    <property type="project" value="InterPro"/>
</dbReference>
<dbReference type="PROSITE" id="PS50071">
    <property type="entry name" value="HOMEOBOX_2"/>
    <property type="match status" value="1"/>
</dbReference>
<keyword evidence="8 9" id="KW-0539">Nucleus</keyword>
<feature type="compositionally biased region" description="Polar residues" evidence="11">
    <location>
        <begin position="214"/>
        <end position="226"/>
    </location>
</feature>
<dbReference type="CDD" id="cd00086">
    <property type="entry name" value="homeodomain"/>
    <property type="match status" value="1"/>
</dbReference>
<keyword evidence="3" id="KW-0677">Repeat</keyword>
<dbReference type="InterPro" id="IPR017970">
    <property type="entry name" value="Homeobox_CS"/>
</dbReference>
<dbReference type="AlphaFoldDB" id="A0A419PI31"/>
<evidence type="ECO:0000313" key="13">
    <source>
        <dbReference type="Proteomes" id="UP000286415"/>
    </source>
</evidence>
<dbReference type="PANTHER" id="PTHR24204">
    <property type="entry name" value="INSULIN GENE ENHANCER PROTEIN"/>
    <property type="match status" value="1"/>
</dbReference>
<dbReference type="GO" id="GO:0045944">
    <property type="term" value="P:positive regulation of transcription by RNA polymerase II"/>
    <property type="evidence" value="ECO:0007669"/>
    <property type="project" value="InterPro"/>
</dbReference>
<dbReference type="FunFam" id="1.10.10.60:FF:000041">
    <property type="entry name" value="insulin gene enhancer protein ISL-1"/>
    <property type="match status" value="1"/>
</dbReference>
<organism evidence="12 13">
    <name type="scientific">Clonorchis sinensis</name>
    <name type="common">Chinese liver fluke</name>
    <dbReference type="NCBI Taxonomy" id="79923"/>
    <lineage>
        <taxon>Eukaryota</taxon>
        <taxon>Metazoa</taxon>
        <taxon>Spiralia</taxon>
        <taxon>Lophotrochozoa</taxon>
        <taxon>Platyhelminthes</taxon>
        <taxon>Trematoda</taxon>
        <taxon>Digenea</taxon>
        <taxon>Opisthorchiida</taxon>
        <taxon>Opisthorchiata</taxon>
        <taxon>Opisthorchiidae</taxon>
        <taxon>Clonorchis</taxon>
    </lineage>
</organism>
<evidence type="ECO:0000256" key="10">
    <source>
        <dbReference type="RuleBase" id="RU000682"/>
    </source>
</evidence>
<accession>A0A419PI31</accession>
<dbReference type="GO" id="GO:0048665">
    <property type="term" value="P:neuron fate specification"/>
    <property type="evidence" value="ECO:0007669"/>
    <property type="project" value="InterPro"/>
</dbReference>
<evidence type="ECO:0000256" key="4">
    <source>
        <dbReference type="ARBA" id="ARBA00022833"/>
    </source>
</evidence>
<dbReference type="GO" id="GO:0046872">
    <property type="term" value="F:metal ion binding"/>
    <property type="evidence" value="ECO:0007669"/>
    <property type="project" value="UniProtKB-KW"/>
</dbReference>
<evidence type="ECO:0000256" key="11">
    <source>
        <dbReference type="SAM" id="MobiDB-lite"/>
    </source>
</evidence>